<evidence type="ECO:0000313" key="1">
    <source>
        <dbReference type="EMBL" id="NJC73113.1"/>
    </source>
</evidence>
<dbReference type="RefSeq" id="WP_167928026.1">
    <property type="nucleotide sequence ID" value="NZ_JAATVY010000026.1"/>
</dbReference>
<dbReference type="EMBL" id="JAATVY010000026">
    <property type="protein sequence ID" value="NJC73113.1"/>
    <property type="molecule type" value="Genomic_DNA"/>
</dbReference>
<comment type="caution">
    <text evidence="1">The sequence shown here is derived from an EMBL/GenBank/DDBJ whole genome shotgun (WGS) entry which is preliminary data.</text>
</comment>
<gene>
    <name evidence="1" type="ORF">HC031_25840</name>
</gene>
<reference evidence="1 2" key="1">
    <citation type="submission" date="2020-03" db="EMBL/GenBank/DDBJ databases">
        <title>WGS of the type strain of Planosporangium spp.</title>
        <authorList>
            <person name="Thawai C."/>
        </authorList>
    </citation>
    <scope>NUCLEOTIDE SEQUENCE [LARGE SCALE GENOMIC DNA]</scope>
    <source>
        <strain evidence="1 2">TBRC 5610</strain>
    </source>
</reference>
<organism evidence="1 2">
    <name type="scientific">Planosporangium thailandense</name>
    <dbReference type="NCBI Taxonomy" id="765197"/>
    <lineage>
        <taxon>Bacteria</taxon>
        <taxon>Bacillati</taxon>
        <taxon>Actinomycetota</taxon>
        <taxon>Actinomycetes</taxon>
        <taxon>Micromonosporales</taxon>
        <taxon>Micromonosporaceae</taxon>
        <taxon>Planosporangium</taxon>
    </lineage>
</organism>
<keyword evidence="2" id="KW-1185">Reference proteome</keyword>
<evidence type="ECO:0000313" key="2">
    <source>
        <dbReference type="Proteomes" id="UP000722989"/>
    </source>
</evidence>
<protein>
    <submittedName>
        <fullName evidence="1">Uncharacterized protein</fullName>
    </submittedName>
</protein>
<sequence length="86" mass="8525">MPAVDRSTSNGHNDTGKVHFITGAGTTTALVSLTGDRTNVAPAGVSADQTGVDIPPGAAAVDSDVASLTGVSRTPRGPRAPPFLTV</sequence>
<name>A0ABX0Y503_9ACTN</name>
<proteinExistence type="predicted"/>
<accession>A0ABX0Y503</accession>
<dbReference type="Proteomes" id="UP000722989">
    <property type="component" value="Unassembled WGS sequence"/>
</dbReference>